<dbReference type="EMBL" id="JADEYP010000009">
    <property type="protein sequence ID" value="MCA5004785.1"/>
    <property type="molecule type" value="Genomic_DNA"/>
</dbReference>
<evidence type="ECO:0000313" key="1">
    <source>
        <dbReference type="EMBL" id="MCA5004785.1"/>
    </source>
</evidence>
<proteinExistence type="predicted"/>
<reference evidence="1" key="1">
    <citation type="submission" date="2020-10" db="EMBL/GenBank/DDBJ databases">
        <authorList>
            <person name="Lu T."/>
            <person name="Wang Q."/>
            <person name="Han X."/>
        </authorList>
    </citation>
    <scope>NUCLEOTIDE SEQUENCE</scope>
    <source>
        <strain evidence="1">WQ 366</strain>
    </source>
</reference>
<gene>
    <name evidence="1" type="ORF">IPZ78_06410</name>
</gene>
<keyword evidence="2" id="KW-1185">Reference proteome</keyword>
<evidence type="ECO:0000313" key="2">
    <source>
        <dbReference type="Proteomes" id="UP001165302"/>
    </source>
</evidence>
<accession>A0ABS7Z3M3</accession>
<sequence length="346" mass="41054">MMTKSIYDVLNTVDLYIRITESIYSKNNPFWDEIVDVQKRVISVLSDKDLNAIILKEIVDSSDEVYLNMHSVVLNKKQRLLEFINLHTIKIDEDIFLDVFERKESILNNEYRTQLKKTTAIRQEYESFDKAFESATYSMSENEHRLLGAKKAQEQKILKPNFILQTNILDELYSRNRKFIHENIRYIKSYHIDLLGYLDDLISVCFIRKVKINSNNEPDDLILNGSILPNSNVFHNMYAVLADDVFEQIERNSFVNIFQGHHSKTKLKIRKGNVQNAYFILYNLSEYLVKDNSKNWLEHVIYHIEWTEEWSLENILVKIRKKRKGASEEIKEKLAQLIYIDPQEFK</sequence>
<organism evidence="1 2">
    <name type="scientific">Sphingobacterium bovistauri</name>
    <dbReference type="NCBI Taxonomy" id="2781959"/>
    <lineage>
        <taxon>Bacteria</taxon>
        <taxon>Pseudomonadati</taxon>
        <taxon>Bacteroidota</taxon>
        <taxon>Sphingobacteriia</taxon>
        <taxon>Sphingobacteriales</taxon>
        <taxon>Sphingobacteriaceae</taxon>
        <taxon>Sphingobacterium</taxon>
    </lineage>
</organism>
<protein>
    <submittedName>
        <fullName evidence="1">Uncharacterized protein</fullName>
    </submittedName>
</protein>
<dbReference type="RefSeq" id="WP_225552173.1">
    <property type="nucleotide sequence ID" value="NZ_JADEYP010000009.1"/>
</dbReference>
<name>A0ABS7Z3M3_9SPHI</name>
<comment type="caution">
    <text evidence="1">The sequence shown here is derived from an EMBL/GenBank/DDBJ whole genome shotgun (WGS) entry which is preliminary data.</text>
</comment>
<dbReference type="Proteomes" id="UP001165302">
    <property type="component" value="Unassembled WGS sequence"/>
</dbReference>